<feature type="binding site" evidence="4">
    <location>
        <position position="105"/>
    </location>
    <ligand>
        <name>pyridoxal 5'-phosphate</name>
        <dbReference type="ChEBI" id="CHEBI:597326"/>
    </ligand>
</feature>
<dbReference type="EMBL" id="JBHSGW010000001">
    <property type="protein sequence ID" value="MFC4738860.1"/>
    <property type="molecule type" value="Genomic_DNA"/>
</dbReference>
<reference evidence="9" key="1">
    <citation type="journal article" date="2019" name="Int. J. Syst. Evol. Microbiol.">
        <title>The Global Catalogue of Microorganisms (GCM) 10K type strain sequencing project: providing services to taxonomists for standard genome sequencing and annotation.</title>
        <authorList>
            <consortium name="The Broad Institute Genomics Platform"/>
            <consortium name="The Broad Institute Genome Sequencing Center for Infectious Disease"/>
            <person name="Wu L."/>
            <person name="Ma J."/>
        </authorList>
    </citation>
    <scope>NUCLEOTIDE SEQUENCE [LARGE SCALE GENOMIC DNA]</scope>
    <source>
        <strain evidence="9">CCUG 50349</strain>
    </source>
</reference>
<evidence type="ECO:0000313" key="8">
    <source>
        <dbReference type="EMBL" id="MFC4738860.1"/>
    </source>
</evidence>
<organism evidence="8 9">
    <name type="scientific">Flavobacterium ponti</name>
    <dbReference type="NCBI Taxonomy" id="665133"/>
    <lineage>
        <taxon>Bacteria</taxon>
        <taxon>Pseudomonadati</taxon>
        <taxon>Bacteroidota</taxon>
        <taxon>Flavobacteriia</taxon>
        <taxon>Flavobacteriales</taxon>
        <taxon>Flavobacteriaceae</taxon>
        <taxon>Flavobacterium</taxon>
    </lineage>
</organism>
<keyword evidence="3 4" id="KW-0663">Pyridoxal phosphate</keyword>
<evidence type="ECO:0000256" key="6">
    <source>
        <dbReference type="PIRNR" id="PIRNR038800"/>
    </source>
</evidence>
<feature type="binding site" evidence="4">
    <location>
        <position position="106"/>
    </location>
    <ligand>
        <name>pyridoxal 5'-phosphate</name>
        <dbReference type="ChEBI" id="CHEBI:597326"/>
    </ligand>
</feature>
<feature type="binding site" evidence="4">
    <location>
        <begin position="133"/>
        <end position="136"/>
    </location>
    <ligand>
        <name>pyridoxal 5'-phosphate</name>
        <dbReference type="ChEBI" id="CHEBI:597326"/>
    </ligand>
</feature>
<comment type="cofactor">
    <cofactor evidence="4 6">
        <name>pyridoxal 5'-phosphate</name>
        <dbReference type="ChEBI" id="CHEBI:597326"/>
    </cofactor>
</comment>
<feature type="domain" description="Aminotransferase class V" evidence="7">
    <location>
        <begin position="90"/>
        <end position="250"/>
    </location>
</feature>
<comment type="pathway">
    <text evidence="4 6">Amino-acid degradation; L-kynurenine degradation; L-alanine and anthranilate from L-kynurenine: step 1/1.</text>
</comment>
<comment type="caution">
    <text evidence="8">The sequence shown here is derived from an EMBL/GenBank/DDBJ whole genome shotgun (WGS) entry which is preliminary data.</text>
</comment>
<gene>
    <name evidence="4 8" type="primary">kynU</name>
    <name evidence="8" type="ORF">ACFO3U_02515</name>
</gene>
<accession>A0ABV9P2G2</accession>
<comment type="catalytic activity">
    <reaction evidence="4 6">
        <text>L-kynurenine + H2O = anthranilate + L-alanine + H(+)</text>
        <dbReference type="Rhea" id="RHEA:16813"/>
        <dbReference type="ChEBI" id="CHEBI:15377"/>
        <dbReference type="ChEBI" id="CHEBI:15378"/>
        <dbReference type="ChEBI" id="CHEBI:16567"/>
        <dbReference type="ChEBI" id="CHEBI:57959"/>
        <dbReference type="ChEBI" id="CHEBI:57972"/>
        <dbReference type="EC" id="3.7.1.3"/>
    </reaction>
</comment>
<feature type="binding site" evidence="4">
    <location>
        <position position="221"/>
    </location>
    <ligand>
        <name>pyridoxal 5'-phosphate</name>
        <dbReference type="ChEBI" id="CHEBI:597326"/>
    </ligand>
</feature>
<feature type="modified residue" description="N6-(pyridoxal phosphate)lysine" evidence="4">
    <location>
        <position position="244"/>
    </location>
</feature>
<comment type="pathway">
    <text evidence="4 6">Cofactor biosynthesis; NAD(+) biosynthesis; quinolinate from L-kynurenine: step 2/3.</text>
</comment>
<dbReference type="InterPro" id="IPR000192">
    <property type="entry name" value="Aminotrans_V_dom"/>
</dbReference>
<evidence type="ECO:0000313" key="9">
    <source>
        <dbReference type="Proteomes" id="UP001595885"/>
    </source>
</evidence>
<dbReference type="EC" id="3.7.1.3" evidence="4 5"/>
<feature type="binding site" evidence="4">
    <location>
        <position position="302"/>
    </location>
    <ligand>
        <name>pyridoxal 5'-phosphate</name>
        <dbReference type="ChEBI" id="CHEBI:597326"/>
    </ligand>
</feature>
<dbReference type="RefSeq" id="WP_379738110.1">
    <property type="nucleotide sequence ID" value="NZ_JBHSGW010000001.1"/>
</dbReference>
<dbReference type="InterPro" id="IPR015424">
    <property type="entry name" value="PyrdxlP-dep_Trfase"/>
</dbReference>
<feature type="binding site" evidence="4">
    <location>
        <position position="243"/>
    </location>
    <ligand>
        <name>pyridoxal 5'-phosphate</name>
        <dbReference type="ChEBI" id="CHEBI:597326"/>
    </ligand>
</feature>
<dbReference type="GO" id="GO:0030429">
    <property type="term" value="F:kynureninase activity"/>
    <property type="evidence" value="ECO:0007669"/>
    <property type="project" value="UniProtKB-EC"/>
</dbReference>
<dbReference type="Pfam" id="PF00266">
    <property type="entry name" value="Aminotran_5"/>
    <property type="match status" value="1"/>
</dbReference>
<dbReference type="NCBIfam" id="TIGR01814">
    <property type="entry name" value="kynureninase"/>
    <property type="match status" value="1"/>
</dbReference>
<comment type="subunit">
    <text evidence="4 6">Homodimer.</text>
</comment>
<dbReference type="Pfam" id="PF22580">
    <property type="entry name" value="KYNU_C"/>
    <property type="match status" value="1"/>
</dbReference>
<proteinExistence type="inferred from homology"/>
<dbReference type="Gene3D" id="3.90.1150.10">
    <property type="entry name" value="Aspartate Aminotransferase, domain 1"/>
    <property type="match status" value="1"/>
</dbReference>
<protein>
    <recommendedName>
        <fullName evidence="4 5">Kynureninase</fullName>
        <ecNumber evidence="4 5">3.7.1.3</ecNumber>
    </recommendedName>
    <alternativeName>
        <fullName evidence="4">L-kynurenine hydrolase</fullName>
    </alternativeName>
</protein>
<keyword evidence="1 4" id="KW-0662">Pyridine nucleotide biosynthesis</keyword>
<keyword evidence="2 4" id="KW-0378">Hydrolase</keyword>
<feature type="binding site" evidence="4">
    <location>
        <position position="274"/>
    </location>
    <ligand>
        <name>pyridoxal 5'-phosphate</name>
        <dbReference type="ChEBI" id="CHEBI:597326"/>
    </ligand>
</feature>
<dbReference type="SUPFAM" id="SSF53383">
    <property type="entry name" value="PLP-dependent transferases"/>
    <property type="match status" value="1"/>
</dbReference>
<comment type="similarity">
    <text evidence="4 6">Belongs to the kynureninase family.</text>
</comment>
<evidence type="ECO:0000259" key="7">
    <source>
        <dbReference type="Pfam" id="PF00266"/>
    </source>
</evidence>
<keyword evidence="9" id="KW-1185">Reference proteome</keyword>
<dbReference type="Gene3D" id="3.40.640.10">
    <property type="entry name" value="Type I PLP-dependent aspartate aminotransferase-like (Major domain)"/>
    <property type="match status" value="1"/>
</dbReference>
<dbReference type="InterPro" id="IPR015421">
    <property type="entry name" value="PyrdxlP-dep_Trfase_major"/>
</dbReference>
<evidence type="ECO:0000256" key="3">
    <source>
        <dbReference type="ARBA" id="ARBA00022898"/>
    </source>
</evidence>
<evidence type="ECO:0000256" key="4">
    <source>
        <dbReference type="HAMAP-Rule" id="MF_01970"/>
    </source>
</evidence>
<dbReference type="InterPro" id="IPR010111">
    <property type="entry name" value="Kynureninase"/>
</dbReference>
<evidence type="ECO:0000256" key="2">
    <source>
        <dbReference type="ARBA" id="ARBA00022801"/>
    </source>
</evidence>
<dbReference type="HAMAP" id="MF_01970">
    <property type="entry name" value="Kynureninase"/>
    <property type="match status" value="1"/>
</dbReference>
<dbReference type="PANTHER" id="PTHR14084:SF0">
    <property type="entry name" value="KYNURENINASE"/>
    <property type="match status" value="1"/>
</dbReference>
<dbReference type="Proteomes" id="UP001595885">
    <property type="component" value="Unassembled WGS sequence"/>
</dbReference>
<sequence>MDFQNTREFAQQLDAQDELSHYRNEFIFPKVNGKQVIYFTGNSLGLQPKRTKAYVDEVMNDWANLAVEGHFYADKPWWDYQERFCQPLSEIVGAKPSEVSVMNTLTVNLHLLMVSFYKPTPKKYKIICEEKAFPSDQYMFQSQVHFHGLNPEDTIVEIKRREGEHNIRLEDVLAKIDEVGDELALVLIGGVNYYTGQVFDIKTITEAGHKYGAYVGWDLAHAAGNIELKLNEWKVDFAAWCSYKYMNSGPGNASGYFVHESHHNDLDLPRFAGWWGHNKERRFLMEPNFDPARNAEGWQISNLPILSLAPYLASVHMFAEVGMQKLIKKRNLITAYLEYILHEIDKEVDSTFEIITPANQEERACQLSVFLHGEGRSLFDYLMKNGVITDWREPNVIRLAPVPLYTSFEDMYEFGQVLKTGIQSLH</sequence>
<comment type="catalytic activity">
    <reaction evidence="6">
        <text>3-hydroxy-L-kynurenine + H2O = 3-hydroxyanthranilate + L-alanine + H(+)</text>
        <dbReference type="Rhea" id="RHEA:25143"/>
        <dbReference type="ChEBI" id="CHEBI:15377"/>
        <dbReference type="ChEBI" id="CHEBI:15378"/>
        <dbReference type="ChEBI" id="CHEBI:36559"/>
        <dbReference type="ChEBI" id="CHEBI:57972"/>
        <dbReference type="ChEBI" id="CHEBI:58125"/>
        <dbReference type="EC" id="3.7.1.3"/>
    </reaction>
</comment>
<evidence type="ECO:0000256" key="1">
    <source>
        <dbReference type="ARBA" id="ARBA00022642"/>
    </source>
</evidence>
<comment type="caution">
    <text evidence="4">Lacks conserved residue(s) required for the propagation of feature annotation.</text>
</comment>
<dbReference type="PIRSF" id="PIRSF038800">
    <property type="entry name" value="KYNU"/>
    <property type="match status" value="1"/>
</dbReference>
<dbReference type="InterPro" id="IPR015422">
    <property type="entry name" value="PyrdxlP-dep_Trfase_small"/>
</dbReference>
<evidence type="ECO:0000256" key="5">
    <source>
        <dbReference type="NCBIfam" id="TIGR01814"/>
    </source>
</evidence>
<feature type="binding site" evidence="4">
    <location>
        <position position="218"/>
    </location>
    <ligand>
        <name>pyridoxal 5'-phosphate</name>
        <dbReference type="ChEBI" id="CHEBI:597326"/>
    </ligand>
</feature>
<dbReference type="PANTHER" id="PTHR14084">
    <property type="entry name" value="KYNURENINASE"/>
    <property type="match status" value="1"/>
</dbReference>
<name>A0ABV9P2G2_9FLAO</name>
<comment type="function">
    <text evidence="4 6">Catalyzes the cleavage of L-kynurenine (L-Kyn) and L-3-hydroxykynurenine (L-3OHKyn) into anthranilic acid (AA) and 3-hydroxyanthranilic acid (3-OHAA), respectively.</text>
</comment>